<evidence type="ECO:0000256" key="1">
    <source>
        <dbReference type="SAM" id="MobiDB-lite"/>
    </source>
</evidence>
<protein>
    <recommendedName>
        <fullName evidence="2">Macro domain-containing protein</fullName>
    </recommendedName>
</protein>
<gene>
    <name evidence="3" type="ORF">EST38_g3003</name>
</gene>
<dbReference type="InterPro" id="IPR002589">
    <property type="entry name" value="Macro_dom"/>
</dbReference>
<dbReference type="EMBL" id="SDEE01000059">
    <property type="protein sequence ID" value="RXW22829.1"/>
    <property type="molecule type" value="Genomic_DNA"/>
</dbReference>
<evidence type="ECO:0000313" key="4">
    <source>
        <dbReference type="Proteomes" id="UP000290288"/>
    </source>
</evidence>
<proteinExistence type="predicted"/>
<dbReference type="InterPro" id="IPR043472">
    <property type="entry name" value="Macro_dom-like"/>
</dbReference>
<reference evidence="3 4" key="1">
    <citation type="submission" date="2019-01" db="EMBL/GenBank/DDBJ databases">
        <title>Draft genome sequence of Psathyrella aberdarensis IHI B618.</title>
        <authorList>
            <person name="Buettner E."/>
            <person name="Kellner H."/>
        </authorList>
    </citation>
    <scope>NUCLEOTIDE SEQUENCE [LARGE SCALE GENOMIC DNA]</scope>
    <source>
        <strain evidence="3 4">IHI B618</strain>
    </source>
</reference>
<feature type="compositionally biased region" description="Low complexity" evidence="1">
    <location>
        <begin position="212"/>
        <end position="222"/>
    </location>
</feature>
<dbReference type="PROSITE" id="PS51154">
    <property type="entry name" value="MACRO"/>
    <property type="match status" value="1"/>
</dbReference>
<feature type="compositionally biased region" description="Low complexity" evidence="1">
    <location>
        <begin position="229"/>
        <end position="239"/>
    </location>
</feature>
<feature type="region of interest" description="Disordered" evidence="1">
    <location>
        <begin position="174"/>
        <end position="246"/>
    </location>
</feature>
<feature type="compositionally biased region" description="Low complexity" evidence="1">
    <location>
        <begin position="193"/>
        <end position="205"/>
    </location>
</feature>
<dbReference type="OrthoDB" id="6077599at2759"/>
<dbReference type="Proteomes" id="UP000290288">
    <property type="component" value="Unassembled WGS sequence"/>
</dbReference>
<keyword evidence="4" id="KW-1185">Reference proteome</keyword>
<evidence type="ECO:0000259" key="2">
    <source>
        <dbReference type="PROSITE" id="PS51154"/>
    </source>
</evidence>
<organism evidence="3 4">
    <name type="scientific">Candolleomyces aberdarensis</name>
    <dbReference type="NCBI Taxonomy" id="2316362"/>
    <lineage>
        <taxon>Eukaryota</taxon>
        <taxon>Fungi</taxon>
        <taxon>Dikarya</taxon>
        <taxon>Basidiomycota</taxon>
        <taxon>Agaricomycotina</taxon>
        <taxon>Agaricomycetes</taxon>
        <taxon>Agaricomycetidae</taxon>
        <taxon>Agaricales</taxon>
        <taxon>Agaricineae</taxon>
        <taxon>Psathyrellaceae</taxon>
        <taxon>Candolleomyces</taxon>
    </lineage>
</organism>
<dbReference type="PANTHER" id="PTHR11106:SF27">
    <property type="entry name" value="MACRO DOMAIN-CONTAINING PROTEIN"/>
    <property type="match status" value="1"/>
</dbReference>
<feature type="region of interest" description="Disordered" evidence="1">
    <location>
        <begin position="1"/>
        <end position="21"/>
    </location>
</feature>
<dbReference type="PANTHER" id="PTHR11106">
    <property type="entry name" value="GANGLIOSIDE INDUCED DIFFERENTIATION ASSOCIATED PROTEIN 2-RELATED"/>
    <property type="match status" value="1"/>
</dbReference>
<accession>A0A4Q2DRK0</accession>
<comment type="caution">
    <text evidence="3">The sequence shown here is derived from an EMBL/GenBank/DDBJ whole genome shotgun (WGS) entry which is preliminary data.</text>
</comment>
<dbReference type="AlphaFoldDB" id="A0A4Q2DRK0"/>
<dbReference type="Pfam" id="PF01661">
    <property type="entry name" value="Macro"/>
    <property type="match status" value="1"/>
</dbReference>
<dbReference type="Gene3D" id="3.40.220.10">
    <property type="entry name" value="Leucine Aminopeptidase, subunit E, domain 1"/>
    <property type="match status" value="1"/>
</dbReference>
<dbReference type="STRING" id="2316362.A0A4Q2DRK0"/>
<sequence length="246" mass="25771">MSSTPASRERSASPGRAPAPHASAFIRLGSIKTVAQMYQDKELKAAEGDKVKRPSKITRGYNLPASHIIHTVGPVYSSLDVETKAEQLASCYQTSLQLAAENSLKHVAFPSISTGIYGYPIEDATHIALQVARDFCDSEDGDKLDRIILVVWSNRDKGVYEALIPEYFPPAQAASEEQAAGSSEAAAPKEDTTSAAAAAEPTETAAPKEDSTAGAAEPAEAAAPKEDTTTTAPAAAEPAEAVKADS</sequence>
<dbReference type="SUPFAM" id="SSF52949">
    <property type="entry name" value="Macro domain-like"/>
    <property type="match status" value="1"/>
</dbReference>
<evidence type="ECO:0000313" key="3">
    <source>
        <dbReference type="EMBL" id="RXW22829.1"/>
    </source>
</evidence>
<name>A0A4Q2DRK0_9AGAR</name>
<dbReference type="SMART" id="SM00506">
    <property type="entry name" value="A1pp"/>
    <property type="match status" value="1"/>
</dbReference>
<feature type="domain" description="Macro" evidence="2">
    <location>
        <begin position="1"/>
        <end position="168"/>
    </location>
</feature>
<feature type="compositionally biased region" description="Low complexity" evidence="1">
    <location>
        <begin position="174"/>
        <end position="186"/>
    </location>
</feature>